<keyword evidence="1" id="KW-0233">DNA recombination</keyword>
<evidence type="ECO:0000256" key="2">
    <source>
        <dbReference type="SAM" id="MobiDB-lite"/>
    </source>
</evidence>
<reference evidence="4 5" key="1">
    <citation type="submission" date="2018-03" db="EMBL/GenBank/DDBJ databases">
        <title>Ahniella affigens gen. nov., sp. nov., a gammaproteobacterium isolated from sandy soil near a stream.</title>
        <authorList>
            <person name="Ko Y."/>
            <person name="Kim J.-H."/>
        </authorList>
    </citation>
    <scope>NUCLEOTIDE SEQUENCE [LARGE SCALE GENOMIC DNA]</scope>
    <source>
        <strain evidence="4 5">D13</strain>
    </source>
</reference>
<keyword evidence="5" id="KW-1185">Reference proteome</keyword>
<dbReference type="GO" id="GO:0006310">
    <property type="term" value="P:DNA recombination"/>
    <property type="evidence" value="ECO:0007669"/>
    <property type="project" value="UniProtKB-KW"/>
</dbReference>
<dbReference type="Pfam" id="PF00589">
    <property type="entry name" value="Phage_integrase"/>
    <property type="match status" value="1"/>
</dbReference>
<name>A0A2P1PQX6_9GAMM</name>
<dbReference type="EMBL" id="CP027860">
    <property type="protein sequence ID" value="AVP97256.1"/>
    <property type="molecule type" value="Genomic_DNA"/>
</dbReference>
<dbReference type="GO" id="GO:0003677">
    <property type="term" value="F:DNA binding"/>
    <property type="evidence" value="ECO:0007669"/>
    <property type="project" value="InterPro"/>
</dbReference>
<feature type="domain" description="Tyr recombinase" evidence="3">
    <location>
        <begin position="7"/>
        <end position="176"/>
    </location>
</feature>
<gene>
    <name evidence="4" type="ORF">C7S18_08640</name>
</gene>
<proteinExistence type="predicted"/>
<sequence length="191" mass="20958">MRNAPLKLPAPFAGLSRILALQGFSEQSIAAFEAVVLNGFRAGEVAALQQQDVDLSLGRIRRSTSGDWLPLRTERSSAWRALADPVRPRSLFFRSRSGGSLSRISIWRILRKAGEAAGLAEPLNIRQARATLGHALGQIHALHARTLATSMGLRDARSVQRYLMPCDADAIPSSPRDSRASPRRKSAKRRK</sequence>
<dbReference type="PROSITE" id="PS51898">
    <property type="entry name" value="TYR_RECOMBINASE"/>
    <property type="match status" value="1"/>
</dbReference>
<evidence type="ECO:0000259" key="3">
    <source>
        <dbReference type="PROSITE" id="PS51898"/>
    </source>
</evidence>
<dbReference type="InterPro" id="IPR013762">
    <property type="entry name" value="Integrase-like_cat_sf"/>
</dbReference>
<dbReference type="SUPFAM" id="SSF56349">
    <property type="entry name" value="DNA breaking-rejoining enzymes"/>
    <property type="match status" value="1"/>
</dbReference>
<accession>A0A2P1PQX6</accession>
<organism evidence="4 5">
    <name type="scientific">Ahniella affigens</name>
    <dbReference type="NCBI Taxonomy" id="2021234"/>
    <lineage>
        <taxon>Bacteria</taxon>
        <taxon>Pseudomonadati</taxon>
        <taxon>Pseudomonadota</taxon>
        <taxon>Gammaproteobacteria</taxon>
        <taxon>Lysobacterales</taxon>
        <taxon>Rhodanobacteraceae</taxon>
        <taxon>Ahniella</taxon>
    </lineage>
</organism>
<feature type="region of interest" description="Disordered" evidence="2">
    <location>
        <begin position="167"/>
        <end position="191"/>
    </location>
</feature>
<dbReference type="Proteomes" id="UP000241074">
    <property type="component" value="Chromosome"/>
</dbReference>
<dbReference type="GO" id="GO:0015074">
    <property type="term" value="P:DNA integration"/>
    <property type="evidence" value="ECO:0007669"/>
    <property type="project" value="InterPro"/>
</dbReference>
<evidence type="ECO:0000256" key="1">
    <source>
        <dbReference type="ARBA" id="ARBA00023172"/>
    </source>
</evidence>
<dbReference type="InterPro" id="IPR011010">
    <property type="entry name" value="DNA_brk_join_enz"/>
</dbReference>
<dbReference type="InterPro" id="IPR002104">
    <property type="entry name" value="Integrase_catalytic"/>
</dbReference>
<protein>
    <recommendedName>
        <fullName evidence="3">Tyr recombinase domain-containing protein</fullName>
    </recommendedName>
</protein>
<dbReference type="Gene3D" id="1.10.443.10">
    <property type="entry name" value="Intergrase catalytic core"/>
    <property type="match status" value="1"/>
</dbReference>
<feature type="compositionally biased region" description="Basic residues" evidence="2">
    <location>
        <begin position="181"/>
        <end position="191"/>
    </location>
</feature>
<dbReference type="AlphaFoldDB" id="A0A2P1PQX6"/>
<reference evidence="4 5" key="2">
    <citation type="submission" date="2018-03" db="EMBL/GenBank/DDBJ databases">
        <authorList>
            <person name="Keele B.F."/>
        </authorList>
    </citation>
    <scope>NUCLEOTIDE SEQUENCE [LARGE SCALE GENOMIC DNA]</scope>
    <source>
        <strain evidence="4 5">D13</strain>
    </source>
</reference>
<evidence type="ECO:0000313" key="5">
    <source>
        <dbReference type="Proteomes" id="UP000241074"/>
    </source>
</evidence>
<dbReference type="KEGG" id="xba:C7S18_08640"/>
<dbReference type="RefSeq" id="WP_106891180.1">
    <property type="nucleotide sequence ID" value="NZ_CP027860.1"/>
</dbReference>
<evidence type="ECO:0000313" key="4">
    <source>
        <dbReference type="EMBL" id="AVP97256.1"/>
    </source>
</evidence>